<evidence type="ECO:0000313" key="3">
    <source>
        <dbReference type="Proteomes" id="UP000093100"/>
    </source>
</evidence>
<dbReference type="EMBL" id="LFLK01000001">
    <property type="protein sequence ID" value="OCR91745.1"/>
    <property type="molecule type" value="Genomic_DNA"/>
</dbReference>
<dbReference type="Proteomes" id="UP000093100">
    <property type="component" value="Unassembled WGS sequence"/>
</dbReference>
<proteinExistence type="predicted"/>
<dbReference type="Gene3D" id="2.120.10.30">
    <property type="entry name" value="TolB, C-terminal domain"/>
    <property type="match status" value="1"/>
</dbReference>
<keyword evidence="1" id="KW-0732">Signal</keyword>
<dbReference type="InterPro" id="IPR011042">
    <property type="entry name" value="6-blade_b-propeller_TolB-like"/>
</dbReference>
<feature type="chain" id="PRO_5043611935" description="ATP-binding protein" evidence="1">
    <location>
        <begin position="21"/>
        <end position="281"/>
    </location>
</feature>
<dbReference type="RefSeq" id="WP_065839250.1">
    <property type="nucleotide sequence ID" value="NZ_CP027287.1"/>
</dbReference>
<feature type="signal peptide" evidence="1">
    <location>
        <begin position="1"/>
        <end position="20"/>
    </location>
</feature>
<gene>
    <name evidence="2" type="ORF">CFT12S02225_01450</name>
</gene>
<organism evidence="2 3">
    <name type="scientific">Campylobacter fetus subsp. testudinum</name>
    <dbReference type="NCBI Taxonomy" id="1507806"/>
    <lineage>
        <taxon>Bacteria</taxon>
        <taxon>Pseudomonadati</taxon>
        <taxon>Campylobacterota</taxon>
        <taxon>Epsilonproteobacteria</taxon>
        <taxon>Campylobacterales</taxon>
        <taxon>Campylobacteraceae</taxon>
        <taxon>Campylobacter</taxon>
    </lineage>
</organism>
<name>A0AAX0HDQ9_CAMFE</name>
<protein>
    <recommendedName>
        <fullName evidence="4">ATP-binding protein</fullName>
    </recommendedName>
</protein>
<dbReference type="SUPFAM" id="SSF101898">
    <property type="entry name" value="NHL repeat"/>
    <property type="match status" value="1"/>
</dbReference>
<dbReference type="AlphaFoldDB" id="A0AAX0HDQ9"/>
<evidence type="ECO:0008006" key="4">
    <source>
        <dbReference type="Google" id="ProtNLM"/>
    </source>
</evidence>
<sequence>MKKTLIAISCTALIALSLHAKPQILKEIGGFSHPESVFVYDGNIFVSNVGEKLEPLAKDGDGFISKLDYDGNTLQKTFIKDLNAPKGLFIEDGKLYVLDIDELKVFDVNSAKPVFSIKINGAIFLNHITKLNKTELLISDTATGLIHKVSLDKKTYETFASMDVARDGGPNGMTLLNGKLFIAGYDPNGKIAAIFGEFDGKNIKAVGELKGAFDGLVSDENANLYLSDWKDAKNGVIYKISKDKNEILQLRGLQGPADMFYDGKYLFVPEMVGEKLLKIKL</sequence>
<accession>A0AAX0HDQ9</accession>
<evidence type="ECO:0000313" key="2">
    <source>
        <dbReference type="EMBL" id="OCR91745.1"/>
    </source>
</evidence>
<evidence type="ECO:0000256" key="1">
    <source>
        <dbReference type="SAM" id="SignalP"/>
    </source>
</evidence>
<comment type="caution">
    <text evidence="2">The sequence shown here is derived from an EMBL/GenBank/DDBJ whole genome shotgun (WGS) entry which is preliminary data.</text>
</comment>
<reference evidence="2 3" key="1">
    <citation type="journal article" date="2016" name="Genome Biol. Evol.">
        <title>Comparative Genomics of Campylobacter fetus from Reptiles and Mammals Reveals Divergent Evolution in Host-Associated Lineages.</title>
        <authorList>
            <person name="Gilbert M.J."/>
            <person name="Miller W.G."/>
            <person name="Yee E."/>
            <person name="Zomer A.L."/>
            <person name="van der Graaf-van Bloois L."/>
            <person name="Fitzgerald C."/>
            <person name="Forbes K.J."/>
            <person name="Meric G."/>
            <person name="Sheppard S.K."/>
            <person name="Wagenaar J.A."/>
            <person name="Duim B."/>
        </authorList>
    </citation>
    <scope>NUCLEOTIDE SEQUENCE [LARGE SCALE GENOMIC DNA]</scope>
    <source>
        <strain evidence="2 3">12S02225-3</strain>
    </source>
</reference>